<dbReference type="OrthoDB" id="369952at2759"/>
<gene>
    <name evidence="2" type="ORF">PVIIG_04499</name>
</gene>
<feature type="transmembrane region" description="Helical" evidence="1">
    <location>
        <begin position="1172"/>
        <end position="1192"/>
    </location>
</feature>
<dbReference type="Pfam" id="PF03805">
    <property type="entry name" value="CLAG"/>
    <property type="match status" value="1"/>
</dbReference>
<evidence type="ECO:0000313" key="2">
    <source>
        <dbReference type="EMBL" id="KMZ80981.1"/>
    </source>
</evidence>
<reference evidence="2 3" key="1">
    <citation type="submission" date="2011-08" db="EMBL/GenBank/DDBJ databases">
        <title>The Genome Sequence of Plasmodium vivax India VII.</title>
        <authorList>
            <consortium name="The Broad Institute Genome Sequencing Platform"/>
            <consortium name="The Broad Institute Genome Sequencing Center for Infectious Disease"/>
            <person name="Neafsey D."/>
            <person name="Carlton J."/>
            <person name="Barnwell J."/>
            <person name="Collins W."/>
            <person name="Escalante A."/>
            <person name="Mullikin J."/>
            <person name="Saul A."/>
            <person name="Guigo R."/>
            <person name="Camara F."/>
            <person name="Young S.K."/>
            <person name="Zeng Q."/>
            <person name="Gargeya S."/>
            <person name="Fitzgerald M."/>
            <person name="Haas B."/>
            <person name="Abouelleil A."/>
            <person name="Alvarado L."/>
            <person name="Arachchi H.M."/>
            <person name="Berlin A."/>
            <person name="Brown A."/>
            <person name="Chapman S.B."/>
            <person name="Chen Z."/>
            <person name="Dunbar C."/>
            <person name="Freedman E."/>
            <person name="Gearin G."/>
            <person name="Gellesch M."/>
            <person name="Goldberg J."/>
            <person name="Griggs A."/>
            <person name="Gujja S."/>
            <person name="Heiman D."/>
            <person name="Howarth C."/>
            <person name="Larson L."/>
            <person name="Lui A."/>
            <person name="MacDonald P.J.P."/>
            <person name="Montmayeur A."/>
            <person name="Murphy C."/>
            <person name="Neiman D."/>
            <person name="Pearson M."/>
            <person name="Priest M."/>
            <person name="Roberts A."/>
            <person name="Saif S."/>
            <person name="Shea T."/>
            <person name="Shenoy N."/>
            <person name="Sisk P."/>
            <person name="Stolte C."/>
            <person name="Sykes S."/>
            <person name="Wortman J."/>
            <person name="Nusbaum C."/>
            <person name="Birren B."/>
        </authorList>
    </citation>
    <scope>NUCLEOTIDE SEQUENCE [LARGE SCALE GENOMIC DNA]</scope>
    <source>
        <strain evidence="2 3">India VII</strain>
    </source>
</reference>
<organism evidence="2 3">
    <name type="scientific">Plasmodium vivax India VII</name>
    <dbReference type="NCBI Taxonomy" id="1077284"/>
    <lineage>
        <taxon>Eukaryota</taxon>
        <taxon>Sar</taxon>
        <taxon>Alveolata</taxon>
        <taxon>Apicomplexa</taxon>
        <taxon>Aconoidasida</taxon>
        <taxon>Haemosporida</taxon>
        <taxon>Plasmodiidae</taxon>
        <taxon>Plasmodium</taxon>
        <taxon>Plasmodium (Plasmodium)</taxon>
    </lineage>
</organism>
<keyword evidence="1" id="KW-1133">Transmembrane helix</keyword>
<accession>A0A0J9SEC2</accession>
<name>A0A0J9SEC2_PLAVI</name>
<sequence length="1321" mass="156292">MTALFSVPLSIILVLLIFKGNIRCFFHRKLNVDELKNMIDNKEMFMNLKVLEKNIITSLHSDELKVPIVTPENVSYLGDMSNFKIIKINSEGGIRDIYIIPRPDATANDLIKYEHITKEQLIKSYTLEKSDLVKRKIIIIRTLKIIKLMLTPMIAYRKTQDLKESLTRINAIFHYNNDLFKNDISNTYNDEYFRGIINHINELKKMDPKSNAYSSTILNNAIFDVKRPSDLLFTTNDDISFMADLDKISNSYGISIFHLVGSHLIALGYFVVLKLSLKKFQSYFVHGELRFFSWQKILQYNVSDRFRLLDAMCDADGVIYSDKKRRKIYLKKNKNSSSEECIILEFLVHHFNKYQMELITNIYQEDFKTQVLLEHTHMKDDFLKFMCNSIYYCNVYNSSPFIREGINLTPLSNRPFYFRRINPFNLYTNYFNFVMRYNHFTPKKILYMHFLNLIGILNNESKAYVTSLHLPGYYNAIQLAFDDTSSITDLFRNLIECIRGCISPRKKKRASKAKYQFVYEQLRMAKCDMCKGTFIYINKKHEENPSMLQKYYNYVANVVKIDNVNTLIRNVDIYEDYDNFLTNDINWYTFLLLFRLTSYKGIVSNNVAEAMYLSLKREDSFHRTVTTSYWFPSALKKAHTLYVRRNIPFSLVEKLENMLSSTSIEKKKKSIRFMVHVNSYLQLDFFSYLNEPPVGGMRPFALSIMIEHKFKEWYDHSQIGYFFLNYDNEFARNRMRDNIKSGNFVAPKYQKWNLVLKRYIMRAYESYFEQRNVKNLFKYHNFYNISKRILLMKDCYELYSKHYKDMIFLADIFNIRKYLSSTPPTKLLLDRTLYYMHSIAGNSLDFYRYGIIYGFTMNEKCFKEIVDELFGIFKANRNIFSDISFLQAVYFLLRKIENSFGVQRRNDEMSLSNIFFFNVSENYSKMSKEEREEEIHNSMSSKFFAKTVFTMFQMIFSMKLSNNASTLDKKYGSAKMIGISLHETAFFKAAYAYYGSILDNVKNSFLPPYAKKPIIQIKYGKTFIFANLFLLCSKMYTILKLNNLSILCENQAIASPNYYSSEKVIQYINRKYIGINLTFFVKRIQNVGTQPNEFEFIYDKLLWPDVGKPMGILTAYVTSNLFVSSGSVFPESFFGRIGNQIKQGLSLTRGLPEFLKKKPIVHSLIKKTFMEVINGLLCTIFLFNFMRMYAIYQTFVYIFVNNIKVLHRFYRVVEYYASNLVKVYFRRYTTDKLLKLVNEKLRSIERRGYMEESMNARVKYKIDRDTNMLSNFRGNTSMLSPQIIDNLLKNAYSFYVDDASFFDDLGEEEKFLNDKYYISTN</sequence>
<keyword evidence="1" id="KW-0812">Transmembrane</keyword>
<evidence type="ECO:0000256" key="1">
    <source>
        <dbReference type="SAM" id="Phobius"/>
    </source>
</evidence>
<feature type="transmembrane region" description="Helical" evidence="1">
    <location>
        <begin position="252"/>
        <end position="272"/>
    </location>
</feature>
<dbReference type="GO" id="GO:0020035">
    <property type="term" value="P:adhesion of symbiont to microvasculature"/>
    <property type="evidence" value="ECO:0007669"/>
    <property type="project" value="InterPro"/>
</dbReference>
<proteinExistence type="predicted"/>
<dbReference type="Proteomes" id="UP000053562">
    <property type="component" value="Unassembled WGS sequence"/>
</dbReference>
<evidence type="ECO:0000313" key="3">
    <source>
        <dbReference type="Proteomes" id="UP000053562"/>
    </source>
</evidence>
<dbReference type="EMBL" id="KQ234261">
    <property type="protein sequence ID" value="KMZ80981.1"/>
    <property type="molecule type" value="Genomic_DNA"/>
</dbReference>
<dbReference type="InterPro" id="IPR005553">
    <property type="entry name" value="CLAG"/>
</dbReference>
<keyword evidence="1" id="KW-0472">Membrane</keyword>
<protein>
    <submittedName>
        <fullName evidence="2">Cytoadherence-linked asexual protein (CLAG)</fullName>
    </submittedName>
</protein>